<dbReference type="OrthoDB" id="8967249at2"/>
<organism evidence="5 6">
    <name type="scientific">Paraburkholderia aspalathi</name>
    <dbReference type="NCBI Taxonomy" id="1324617"/>
    <lineage>
        <taxon>Bacteria</taxon>
        <taxon>Pseudomonadati</taxon>
        <taxon>Pseudomonadota</taxon>
        <taxon>Betaproteobacteria</taxon>
        <taxon>Burkholderiales</taxon>
        <taxon>Burkholderiaceae</taxon>
        <taxon>Paraburkholderia</taxon>
    </lineage>
</organism>
<protein>
    <submittedName>
        <fullName evidence="5">Acid stress chaperone HdeA</fullName>
    </submittedName>
</protein>
<dbReference type="SUPFAM" id="SSF47752">
    <property type="entry name" value="Protein HNS-dependent expression A, HdeA"/>
    <property type="match status" value="1"/>
</dbReference>
<dbReference type="GO" id="GO:0071468">
    <property type="term" value="P:cellular response to acidic pH"/>
    <property type="evidence" value="ECO:0007669"/>
    <property type="project" value="InterPro"/>
</dbReference>
<reference evidence="5 6" key="1">
    <citation type="submission" date="2016-10" db="EMBL/GenBank/DDBJ databases">
        <authorList>
            <person name="de Groot N.N."/>
        </authorList>
    </citation>
    <scope>NUCLEOTIDE SEQUENCE [LARGE SCALE GENOMIC DNA]</scope>
    <source>
        <strain evidence="5 6">LMG 27731</strain>
    </source>
</reference>
<sequence>MKKIMIGTLVVGLGLSQIGFAQPALKVQPEKMKCEDFLSLADNYKPALLYWTAGVDRMNVKTNDVLVVDAADPVGLVVDECRKDPRISFMGKVRQLTRSGRLNVLEHGDHR</sequence>
<feature type="chain" id="PRO_5011768549" evidence="4">
    <location>
        <begin position="22"/>
        <end position="111"/>
    </location>
</feature>
<feature type="signal peptide" evidence="4">
    <location>
        <begin position="1"/>
        <end position="21"/>
    </location>
</feature>
<evidence type="ECO:0000313" key="6">
    <source>
        <dbReference type="Proteomes" id="UP000198844"/>
    </source>
</evidence>
<evidence type="ECO:0000256" key="1">
    <source>
        <dbReference type="ARBA" id="ARBA00022729"/>
    </source>
</evidence>
<proteinExistence type="predicted"/>
<keyword evidence="1 4" id="KW-0732">Signal</keyword>
<dbReference type="InterPro" id="IPR038303">
    <property type="entry name" value="HdeA/HdeB_sf"/>
</dbReference>
<dbReference type="Proteomes" id="UP000198844">
    <property type="component" value="Unassembled WGS sequence"/>
</dbReference>
<evidence type="ECO:0000256" key="4">
    <source>
        <dbReference type="SAM" id="SignalP"/>
    </source>
</evidence>
<evidence type="ECO:0000313" key="5">
    <source>
        <dbReference type="EMBL" id="SFU24081.1"/>
    </source>
</evidence>
<dbReference type="InterPro" id="IPR010486">
    <property type="entry name" value="HNS-dep_expression_A/B"/>
</dbReference>
<dbReference type="Gene3D" id="1.10.890.10">
    <property type="entry name" value="HNS-dependent expression A"/>
    <property type="match status" value="1"/>
</dbReference>
<dbReference type="GO" id="GO:0030288">
    <property type="term" value="C:outer membrane-bounded periplasmic space"/>
    <property type="evidence" value="ECO:0007669"/>
    <property type="project" value="InterPro"/>
</dbReference>
<gene>
    <name evidence="5" type="ORF">SAMN05192563_1024151</name>
</gene>
<evidence type="ECO:0000256" key="2">
    <source>
        <dbReference type="ARBA" id="ARBA00022764"/>
    </source>
</evidence>
<keyword evidence="3" id="KW-0143">Chaperone</keyword>
<dbReference type="AlphaFoldDB" id="A0A1I7EJH6"/>
<dbReference type="RefSeq" id="WP_093642470.1">
    <property type="nucleotide sequence ID" value="NZ_FPBH01000024.1"/>
</dbReference>
<keyword evidence="2" id="KW-0574">Periplasm</keyword>
<dbReference type="Pfam" id="PF06411">
    <property type="entry name" value="HdeA"/>
    <property type="match status" value="1"/>
</dbReference>
<evidence type="ECO:0000256" key="3">
    <source>
        <dbReference type="ARBA" id="ARBA00023186"/>
    </source>
</evidence>
<dbReference type="EMBL" id="FPBH01000024">
    <property type="protein sequence ID" value="SFU24081.1"/>
    <property type="molecule type" value="Genomic_DNA"/>
</dbReference>
<accession>A0A1I7EJH6</accession>
<dbReference type="InterPro" id="IPR036831">
    <property type="entry name" value="HdeA_sf"/>
</dbReference>
<name>A0A1I7EJH6_9BURK</name>